<accession>A0A498K3F0</accession>
<dbReference type="GO" id="GO:0022857">
    <property type="term" value="F:transmembrane transporter activity"/>
    <property type="evidence" value="ECO:0007669"/>
    <property type="project" value="InterPro"/>
</dbReference>
<dbReference type="AlphaFoldDB" id="A0A498K3F0"/>
<feature type="domain" description="Major facilitator superfamily (MFS) profile" evidence="8">
    <location>
        <begin position="1"/>
        <end position="221"/>
    </location>
</feature>
<comment type="subcellular location">
    <subcellularLocation>
        <location evidence="1">Membrane</location>
        <topology evidence="1">Multi-pass membrane protein</topology>
    </subcellularLocation>
</comment>
<organism evidence="9 10">
    <name type="scientific">Malus domestica</name>
    <name type="common">Apple</name>
    <name type="synonym">Pyrus malus</name>
    <dbReference type="NCBI Taxonomy" id="3750"/>
    <lineage>
        <taxon>Eukaryota</taxon>
        <taxon>Viridiplantae</taxon>
        <taxon>Streptophyta</taxon>
        <taxon>Embryophyta</taxon>
        <taxon>Tracheophyta</taxon>
        <taxon>Spermatophyta</taxon>
        <taxon>Magnoliopsida</taxon>
        <taxon>eudicotyledons</taxon>
        <taxon>Gunneridae</taxon>
        <taxon>Pentapetalae</taxon>
        <taxon>rosids</taxon>
        <taxon>fabids</taxon>
        <taxon>Rosales</taxon>
        <taxon>Rosaceae</taxon>
        <taxon>Amygdaloideae</taxon>
        <taxon>Maleae</taxon>
        <taxon>Malus</taxon>
    </lineage>
</organism>
<keyword evidence="3" id="KW-0762">Sugar transport</keyword>
<feature type="transmembrane region" description="Helical" evidence="7">
    <location>
        <begin position="197"/>
        <end position="216"/>
    </location>
</feature>
<feature type="transmembrane region" description="Helical" evidence="7">
    <location>
        <begin position="101"/>
        <end position="122"/>
    </location>
</feature>
<keyword evidence="3" id="KW-0813">Transport</keyword>
<evidence type="ECO:0000256" key="6">
    <source>
        <dbReference type="ARBA" id="ARBA00023136"/>
    </source>
</evidence>
<proteinExistence type="inferred from homology"/>
<dbReference type="InterPro" id="IPR003663">
    <property type="entry name" value="Sugar/inositol_transpt"/>
</dbReference>
<keyword evidence="5 7" id="KW-1133">Transmembrane helix</keyword>
<comment type="similarity">
    <text evidence="2">Belongs to the major facilitator superfamily. Sugar transporter (TC 2.A.1.1) family.</text>
</comment>
<dbReference type="STRING" id="3750.A0A498K3F0"/>
<evidence type="ECO:0000313" key="10">
    <source>
        <dbReference type="Proteomes" id="UP000290289"/>
    </source>
</evidence>
<protein>
    <recommendedName>
        <fullName evidence="8">Major facilitator superfamily (MFS) profile domain-containing protein</fullName>
    </recommendedName>
</protein>
<dbReference type="PRINTS" id="PR00171">
    <property type="entry name" value="SUGRTRNSPORT"/>
</dbReference>
<keyword evidence="6 7" id="KW-0472">Membrane</keyword>
<dbReference type="InterPro" id="IPR020846">
    <property type="entry name" value="MFS_dom"/>
</dbReference>
<dbReference type="GO" id="GO:0016020">
    <property type="term" value="C:membrane"/>
    <property type="evidence" value="ECO:0007669"/>
    <property type="project" value="UniProtKB-SubCell"/>
</dbReference>
<evidence type="ECO:0000256" key="3">
    <source>
        <dbReference type="ARBA" id="ARBA00022597"/>
    </source>
</evidence>
<evidence type="ECO:0000256" key="4">
    <source>
        <dbReference type="ARBA" id="ARBA00022692"/>
    </source>
</evidence>
<evidence type="ECO:0000256" key="7">
    <source>
        <dbReference type="SAM" id="Phobius"/>
    </source>
</evidence>
<dbReference type="SUPFAM" id="SSF103473">
    <property type="entry name" value="MFS general substrate transporter"/>
    <property type="match status" value="1"/>
</dbReference>
<dbReference type="PANTHER" id="PTHR48021">
    <property type="match status" value="1"/>
</dbReference>
<evidence type="ECO:0000256" key="1">
    <source>
        <dbReference type="ARBA" id="ARBA00004141"/>
    </source>
</evidence>
<evidence type="ECO:0000256" key="5">
    <source>
        <dbReference type="ARBA" id="ARBA00022989"/>
    </source>
</evidence>
<dbReference type="Pfam" id="PF00083">
    <property type="entry name" value="Sugar_tr"/>
    <property type="match status" value="1"/>
</dbReference>
<dbReference type="PROSITE" id="PS50850">
    <property type="entry name" value="MFS"/>
    <property type="match status" value="1"/>
</dbReference>
<feature type="transmembrane region" description="Helical" evidence="7">
    <location>
        <begin position="171"/>
        <end position="191"/>
    </location>
</feature>
<reference evidence="9 10" key="1">
    <citation type="submission" date="2018-10" db="EMBL/GenBank/DDBJ databases">
        <title>A high-quality apple genome assembly.</title>
        <authorList>
            <person name="Hu J."/>
        </authorList>
    </citation>
    <scope>NUCLEOTIDE SEQUENCE [LARGE SCALE GENOMIC DNA]</scope>
    <source>
        <strain evidence="10">cv. HFTH1</strain>
        <tissue evidence="9">Young leaf</tissue>
    </source>
</reference>
<keyword evidence="4 7" id="KW-0812">Transmembrane</keyword>
<feature type="transmembrane region" description="Helical" evidence="7">
    <location>
        <begin position="134"/>
        <end position="159"/>
    </location>
</feature>
<dbReference type="Gene3D" id="1.20.1250.20">
    <property type="entry name" value="MFS general substrate transporter like domains"/>
    <property type="match status" value="1"/>
</dbReference>
<dbReference type="InterPro" id="IPR005828">
    <property type="entry name" value="MFS_sugar_transport-like"/>
</dbReference>
<name>A0A498K3F0_MALDO</name>
<gene>
    <name evidence="9" type="ORF">DVH24_015247</name>
</gene>
<feature type="transmembrane region" description="Helical" evidence="7">
    <location>
        <begin position="20"/>
        <end position="38"/>
    </location>
</feature>
<dbReference type="EMBL" id="RDQH01000330">
    <property type="protein sequence ID" value="RXI01898.1"/>
    <property type="molecule type" value="Genomic_DNA"/>
</dbReference>
<sequence>MICCGVSLTYGIGAFLNWQALAPLGGFQFLYVVMYNYYKKGYTETLQQLCEVGVGLMALQQFGGVKGIVFYASTIFISADSNESMTALGVILMDKCGRSPLLLVPSAGTCLRCLLVGLSFVLQNLQQWKQITPILALVGVLVFTRSFSLGMGGLPWVIVSEIFPINMKGSAGSLVTLVTWLGSWINSYVLIDWNSAGTFFLFSSLSAVTIFVKAGTREEIQTSMNRFSANR</sequence>
<comment type="caution">
    <text evidence="9">The sequence shown here is derived from an EMBL/GenBank/DDBJ whole genome shotgun (WGS) entry which is preliminary data.</text>
</comment>
<evidence type="ECO:0000256" key="2">
    <source>
        <dbReference type="ARBA" id="ARBA00010992"/>
    </source>
</evidence>
<dbReference type="PANTHER" id="PTHR48021:SF25">
    <property type="entry name" value="SUGAR TRANSPORTER ERD6-LIKE 5"/>
    <property type="match status" value="1"/>
</dbReference>
<evidence type="ECO:0000259" key="8">
    <source>
        <dbReference type="PROSITE" id="PS50850"/>
    </source>
</evidence>
<dbReference type="InterPro" id="IPR036259">
    <property type="entry name" value="MFS_trans_sf"/>
</dbReference>
<dbReference type="InterPro" id="IPR050549">
    <property type="entry name" value="MFS_Trehalose_Transporter"/>
</dbReference>
<keyword evidence="10" id="KW-1185">Reference proteome</keyword>
<dbReference type="Proteomes" id="UP000290289">
    <property type="component" value="Chromosome 4"/>
</dbReference>
<evidence type="ECO:0000313" key="9">
    <source>
        <dbReference type="EMBL" id="RXI01898.1"/>
    </source>
</evidence>